<evidence type="ECO:0000259" key="2">
    <source>
        <dbReference type="Pfam" id="PF01464"/>
    </source>
</evidence>
<evidence type="ECO:0000313" key="3">
    <source>
        <dbReference type="EMBL" id="MFC4820576.1"/>
    </source>
</evidence>
<comment type="caution">
    <text evidence="3">The sequence shown here is derived from an EMBL/GenBank/DDBJ whole genome shotgun (WGS) entry which is preliminary data.</text>
</comment>
<dbReference type="RefSeq" id="WP_380020438.1">
    <property type="nucleotide sequence ID" value="NZ_JBHSHD010000007.1"/>
</dbReference>
<evidence type="ECO:0000256" key="1">
    <source>
        <dbReference type="ARBA" id="ARBA00007734"/>
    </source>
</evidence>
<gene>
    <name evidence="3" type="ORF">ACFO6Q_09585</name>
</gene>
<dbReference type="SUPFAM" id="SSF53955">
    <property type="entry name" value="Lysozyme-like"/>
    <property type="match status" value="1"/>
</dbReference>
<name>A0ABV9QUV1_9GAMM</name>
<dbReference type="Gene3D" id="1.10.530.10">
    <property type="match status" value="1"/>
</dbReference>
<dbReference type="InterPro" id="IPR023346">
    <property type="entry name" value="Lysozyme-like_dom_sf"/>
</dbReference>
<accession>A0ABV9QUV1</accession>
<protein>
    <submittedName>
        <fullName evidence="3">Lytic transglycosylase domain-containing protein</fullName>
    </submittedName>
</protein>
<keyword evidence="4" id="KW-1185">Reference proteome</keyword>
<comment type="similarity">
    <text evidence="1">Belongs to the transglycosylase Slt family.</text>
</comment>
<dbReference type="PANTHER" id="PTHR37423:SF2">
    <property type="entry name" value="MEMBRANE-BOUND LYTIC MUREIN TRANSGLYCOSYLASE C"/>
    <property type="match status" value="1"/>
</dbReference>
<dbReference type="CDD" id="cd00254">
    <property type="entry name" value="LT-like"/>
    <property type="match status" value="1"/>
</dbReference>
<dbReference type="InterPro" id="IPR008258">
    <property type="entry name" value="Transglycosylase_SLT_dom_1"/>
</dbReference>
<dbReference type="PANTHER" id="PTHR37423">
    <property type="entry name" value="SOLUBLE LYTIC MUREIN TRANSGLYCOSYLASE-RELATED"/>
    <property type="match status" value="1"/>
</dbReference>
<feature type="domain" description="Transglycosylase SLT" evidence="2">
    <location>
        <begin position="126"/>
        <end position="223"/>
    </location>
</feature>
<dbReference type="Proteomes" id="UP001595886">
    <property type="component" value="Unassembled WGS sequence"/>
</dbReference>
<organism evidence="3 4">
    <name type="scientific">Dokdonella ginsengisoli</name>
    <dbReference type="NCBI Taxonomy" id="363846"/>
    <lineage>
        <taxon>Bacteria</taxon>
        <taxon>Pseudomonadati</taxon>
        <taxon>Pseudomonadota</taxon>
        <taxon>Gammaproteobacteria</taxon>
        <taxon>Lysobacterales</taxon>
        <taxon>Rhodanobacteraceae</taxon>
        <taxon>Dokdonella</taxon>
    </lineage>
</organism>
<reference evidence="4" key="1">
    <citation type="journal article" date="2019" name="Int. J. Syst. Evol. Microbiol.">
        <title>The Global Catalogue of Microorganisms (GCM) 10K type strain sequencing project: providing services to taxonomists for standard genome sequencing and annotation.</title>
        <authorList>
            <consortium name="The Broad Institute Genomics Platform"/>
            <consortium name="The Broad Institute Genome Sequencing Center for Infectious Disease"/>
            <person name="Wu L."/>
            <person name="Ma J."/>
        </authorList>
    </citation>
    <scope>NUCLEOTIDE SEQUENCE [LARGE SCALE GENOMIC DNA]</scope>
    <source>
        <strain evidence="4">CCUG 30340</strain>
    </source>
</reference>
<dbReference type="InterPro" id="IPR000189">
    <property type="entry name" value="Transglyc_AS"/>
</dbReference>
<evidence type="ECO:0000313" key="4">
    <source>
        <dbReference type="Proteomes" id="UP001595886"/>
    </source>
</evidence>
<dbReference type="Pfam" id="PF01464">
    <property type="entry name" value="SLT"/>
    <property type="match status" value="1"/>
</dbReference>
<proteinExistence type="inferred from homology"/>
<dbReference type="PROSITE" id="PS00922">
    <property type="entry name" value="TRANSGLYCOSYLASE"/>
    <property type="match status" value="1"/>
</dbReference>
<dbReference type="EMBL" id="JBHSHD010000007">
    <property type="protein sequence ID" value="MFC4820576.1"/>
    <property type="molecule type" value="Genomic_DNA"/>
</dbReference>
<sequence length="261" mass="27561">MIRAGLAVLLLAAALFAGEVSARTVYRCVRDGTVSLATAPEPGSECFAKQLDDGAALVPNLWGSLGIVHGKLYRREQDGRTVYSTRNLPGSAPVLAFTAATPPGSPAHEGLGKVGQPRLAEFKPQFKAAAKATGLDEAWLRAIAHAESAYDASALSEKGAQGVMQLMPETSREYGVKDPFSAKASIDGGARLLRDLRKRYEGDLTLVAAAYNAGIGAVEQYGGVPPYAETQAYVAKVQALYARYRIAMGLKPLPAQLQAAE</sequence>